<dbReference type="SMART" id="SM00832">
    <property type="entry name" value="C8"/>
    <property type="match status" value="1"/>
</dbReference>
<evidence type="ECO:0000313" key="6">
    <source>
        <dbReference type="EMBL" id="KAK2096851.1"/>
    </source>
</evidence>
<evidence type="ECO:0000256" key="2">
    <source>
        <dbReference type="ARBA" id="ARBA00022525"/>
    </source>
</evidence>
<evidence type="ECO:0000256" key="4">
    <source>
        <dbReference type="ARBA" id="ARBA00023180"/>
    </source>
</evidence>
<accession>A0ABQ9UII5</accession>
<dbReference type="PROSITE" id="PS51233">
    <property type="entry name" value="VWFD"/>
    <property type="match status" value="1"/>
</dbReference>
<sequence>MLLPGTRVLVQLPPQFRGRVAGLCGDFDGDASNDLRSRQGVLEPTAELAAHSWRLSPLCPEPGDLPHPCTVDTRRVGWARARCGVLLQPLFKSCHVEVPPQQHYEWCLYDACGCDSGGDCECLCSAIATYADECTRHGHHVRWRSQELCPLYSVTSGGTCLEPASCPCEWGSNSFPPGSVLQKDCGNW</sequence>
<dbReference type="PANTHER" id="PTHR11339">
    <property type="entry name" value="EXTRACELLULAR MATRIX GLYCOPROTEIN RELATED"/>
    <property type="match status" value="1"/>
</dbReference>
<feature type="domain" description="VWFD" evidence="5">
    <location>
        <begin position="1"/>
        <end position="60"/>
    </location>
</feature>
<evidence type="ECO:0000313" key="7">
    <source>
        <dbReference type="Proteomes" id="UP001266305"/>
    </source>
</evidence>
<dbReference type="Pfam" id="PF00094">
    <property type="entry name" value="VWD"/>
    <property type="match status" value="1"/>
</dbReference>
<keyword evidence="4" id="KW-0325">Glycoprotein</keyword>
<dbReference type="InterPro" id="IPR050780">
    <property type="entry name" value="Mucin_vWF_Thrombospondin_sf"/>
</dbReference>
<evidence type="ECO:0000256" key="1">
    <source>
        <dbReference type="ARBA" id="ARBA00004613"/>
    </source>
</evidence>
<evidence type="ECO:0000259" key="5">
    <source>
        <dbReference type="PROSITE" id="PS51233"/>
    </source>
</evidence>
<dbReference type="Pfam" id="PF08742">
    <property type="entry name" value="C8"/>
    <property type="match status" value="1"/>
</dbReference>
<comment type="caution">
    <text evidence="6">The sequence shown here is derived from an EMBL/GenBank/DDBJ whole genome shotgun (WGS) entry which is preliminary data.</text>
</comment>
<name>A0ABQ9UII5_SAGOE</name>
<dbReference type="EMBL" id="JASSZA010000012">
    <property type="protein sequence ID" value="KAK2096851.1"/>
    <property type="molecule type" value="Genomic_DNA"/>
</dbReference>
<dbReference type="PANTHER" id="PTHR11339:SF396">
    <property type="entry name" value="SCO-SPONDIN"/>
    <property type="match status" value="1"/>
</dbReference>
<gene>
    <name evidence="6" type="ORF">P7K49_025885</name>
</gene>
<reference evidence="6 7" key="1">
    <citation type="submission" date="2023-05" db="EMBL/GenBank/DDBJ databases">
        <title>B98-5 Cell Line De Novo Hybrid Assembly: An Optical Mapping Approach.</title>
        <authorList>
            <person name="Kananen K."/>
            <person name="Auerbach J.A."/>
            <person name="Kautto E."/>
            <person name="Blachly J.S."/>
        </authorList>
    </citation>
    <scope>NUCLEOTIDE SEQUENCE [LARGE SCALE GENOMIC DNA]</scope>
    <source>
        <strain evidence="6">B95-8</strain>
        <tissue evidence="6">Cell line</tissue>
    </source>
</reference>
<dbReference type="InterPro" id="IPR014853">
    <property type="entry name" value="VWF/SSPO/ZAN-like_Cys-rich_dom"/>
</dbReference>
<proteinExistence type="predicted"/>
<keyword evidence="2" id="KW-0964">Secreted</keyword>
<organism evidence="6 7">
    <name type="scientific">Saguinus oedipus</name>
    <name type="common">Cotton-top tamarin</name>
    <name type="synonym">Oedipomidas oedipus</name>
    <dbReference type="NCBI Taxonomy" id="9490"/>
    <lineage>
        <taxon>Eukaryota</taxon>
        <taxon>Metazoa</taxon>
        <taxon>Chordata</taxon>
        <taxon>Craniata</taxon>
        <taxon>Vertebrata</taxon>
        <taxon>Euteleostomi</taxon>
        <taxon>Mammalia</taxon>
        <taxon>Eutheria</taxon>
        <taxon>Euarchontoglires</taxon>
        <taxon>Primates</taxon>
        <taxon>Haplorrhini</taxon>
        <taxon>Platyrrhini</taxon>
        <taxon>Cebidae</taxon>
        <taxon>Callitrichinae</taxon>
        <taxon>Saguinus</taxon>
    </lineage>
</organism>
<dbReference type="InterPro" id="IPR001846">
    <property type="entry name" value="VWF_type-D"/>
</dbReference>
<protein>
    <recommendedName>
        <fullName evidence="5">VWFD domain-containing protein</fullName>
    </recommendedName>
</protein>
<comment type="subcellular location">
    <subcellularLocation>
        <location evidence="1">Secreted</location>
    </subcellularLocation>
</comment>
<keyword evidence="3" id="KW-1015">Disulfide bond</keyword>
<dbReference type="Proteomes" id="UP001266305">
    <property type="component" value="Unassembled WGS sequence"/>
</dbReference>
<keyword evidence="7" id="KW-1185">Reference proteome</keyword>
<evidence type="ECO:0000256" key="3">
    <source>
        <dbReference type="ARBA" id="ARBA00023157"/>
    </source>
</evidence>